<dbReference type="InterPro" id="IPR012556">
    <property type="entry name" value="Entericidin"/>
</dbReference>
<evidence type="ECO:0000256" key="5">
    <source>
        <dbReference type="ARBA" id="ARBA00023139"/>
    </source>
</evidence>
<dbReference type="AlphaFoldDB" id="A0A2S2CKW2"/>
<dbReference type="GO" id="GO:0009636">
    <property type="term" value="P:response to toxic substance"/>
    <property type="evidence" value="ECO:0007669"/>
    <property type="project" value="InterPro"/>
</dbReference>
<dbReference type="EMBL" id="CP029352">
    <property type="protein sequence ID" value="AWK85155.1"/>
    <property type="molecule type" value="Genomic_DNA"/>
</dbReference>
<keyword evidence="6" id="KW-0449">Lipoprotein</keyword>
<organism evidence="7 8">
    <name type="scientific">Azospirillum thermophilum</name>
    <dbReference type="NCBI Taxonomy" id="2202148"/>
    <lineage>
        <taxon>Bacteria</taxon>
        <taxon>Pseudomonadati</taxon>
        <taxon>Pseudomonadota</taxon>
        <taxon>Alphaproteobacteria</taxon>
        <taxon>Rhodospirillales</taxon>
        <taxon>Azospirillaceae</taxon>
        <taxon>Azospirillum</taxon>
    </lineage>
</organism>
<comment type="similarity">
    <text evidence="1">Belongs to the EcnA/EcnB lipoprotein family.</text>
</comment>
<evidence type="ECO:0000313" key="7">
    <source>
        <dbReference type="EMBL" id="AWK85155.1"/>
    </source>
</evidence>
<dbReference type="KEGG" id="azz:DEW08_02230"/>
<keyword evidence="8" id="KW-1185">Reference proteome</keyword>
<keyword evidence="2" id="KW-1003">Cell membrane</keyword>
<keyword evidence="5" id="KW-0564">Palmitate</keyword>
<evidence type="ECO:0000256" key="2">
    <source>
        <dbReference type="ARBA" id="ARBA00022475"/>
    </source>
</evidence>
<keyword evidence="3" id="KW-0732">Signal</keyword>
<evidence type="ECO:0000256" key="1">
    <source>
        <dbReference type="ARBA" id="ARBA00010296"/>
    </source>
</evidence>
<sequence length="50" mass="5202">MSRTIPFPVHQIALASVFLALAAMLGGCNTVEGMGQDVQSGGRAIERTAQ</sequence>
<keyword evidence="4" id="KW-0472">Membrane</keyword>
<evidence type="ECO:0000256" key="6">
    <source>
        <dbReference type="ARBA" id="ARBA00023288"/>
    </source>
</evidence>
<dbReference type="Pfam" id="PF08085">
    <property type="entry name" value="Entericidin"/>
    <property type="match status" value="1"/>
</dbReference>
<gene>
    <name evidence="7" type="ORF">DEW08_02230</name>
</gene>
<dbReference type="PROSITE" id="PS51257">
    <property type="entry name" value="PROKAR_LIPOPROTEIN"/>
    <property type="match status" value="1"/>
</dbReference>
<dbReference type="OrthoDB" id="7363288at2"/>
<proteinExistence type="inferred from homology"/>
<accession>A0A2S2CKW2</accession>
<protein>
    <submittedName>
        <fullName evidence="7">Entericidin EcnAB</fullName>
    </submittedName>
</protein>
<evidence type="ECO:0000313" key="8">
    <source>
        <dbReference type="Proteomes" id="UP000245629"/>
    </source>
</evidence>
<dbReference type="GO" id="GO:0016020">
    <property type="term" value="C:membrane"/>
    <property type="evidence" value="ECO:0007669"/>
    <property type="project" value="InterPro"/>
</dbReference>
<evidence type="ECO:0000256" key="4">
    <source>
        <dbReference type="ARBA" id="ARBA00023136"/>
    </source>
</evidence>
<name>A0A2S2CKW2_9PROT</name>
<dbReference type="Proteomes" id="UP000245629">
    <property type="component" value="Chromosome 1"/>
</dbReference>
<dbReference type="RefSeq" id="WP_109324136.1">
    <property type="nucleotide sequence ID" value="NZ_CP029352.1"/>
</dbReference>
<evidence type="ECO:0000256" key="3">
    <source>
        <dbReference type="ARBA" id="ARBA00022729"/>
    </source>
</evidence>
<reference evidence="8" key="1">
    <citation type="submission" date="2018-05" db="EMBL/GenBank/DDBJ databases">
        <title>Azospirillum thermophila sp. nov., a novel isolated from hot spring.</title>
        <authorList>
            <person name="Zhao Z."/>
        </authorList>
    </citation>
    <scope>NUCLEOTIDE SEQUENCE [LARGE SCALE GENOMIC DNA]</scope>
    <source>
        <strain evidence="8">CFH 70021</strain>
    </source>
</reference>